<evidence type="ECO:0000313" key="14">
    <source>
        <dbReference type="Proteomes" id="UP000320672"/>
    </source>
</evidence>
<dbReference type="GO" id="GO:0006935">
    <property type="term" value="P:chemotaxis"/>
    <property type="evidence" value="ECO:0007669"/>
    <property type="project" value="UniProtKB-KW"/>
</dbReference>
<dbReference type="GO" id="GO:0044781">
    <property type="term" value="P:bacterial-type flagellum organization"/>
    <property type="evidence" value="ECO:0007669"/>
    <property type="project" value="UniProtKB-KW"/>
</dbReference>
<gene>
    <name evidence="13" type="primary">fliJ</name>
    <name evidence="13" type="ORF">FF011L_42530</name>
</gene>
<keyword evidence="10" id="KW-1006">Bacterial flagellum protein export</keyword>
<keyword evidence="14" id="KW-1185">Reference proteome</keyword>
<dbReference type="AlphaFoldDB" id="A0A517ML06"/>
<dbReference type="KEGG" id="rml:FF011L_42530"/>
<protein>
    <recommendedName>
        <fullName evidence="3">Flagellar FliJ protein</fullName>
    </recommendedName>
</protein>
<evidence type="ECO:0000256" key="8">
    <source>
        <dbReference type="ARBA" id="ARBA00022927"/>
    </source>
</evidence>
<feature type="coiled-coil region" evidence="11">
    <location>
        <begin position="96"/>
        <end position="123"/>
    </location>
</feature>
<sequence length="176" mass="20290">MARFAFRFEALLRLRENERDAVRGHVADAIQAQSILEQQRDALQQQREESRLQAQRRLASTQLSVDTLLHEGRFDLQLAAEIQGLDTNIRIVQTEIDRRQETLQVADVEVKRLERLREQQYQQWTAAQLAAEQTELDEIAQLRFARAAASQQKLGRVRGRSGADTEPEDKGARAWD</sequence>
<feature type="coiled-coil region" evidence="11">
    <location>
        <begin position="26"/>
        <end position="56"/>
    </location>
</feature>
<keyword evidence="5" id="KW-1003">Cell membrane</keyword>
<dbReference type="Pfam" id="PF02050">
    <property type="entry name" value="FliJ"/>
    <property type="match status" value="1"/>
</dbReference>
<evidence type="ECO:0000256" key="4">
    <source>
        <dbReference type="ARBA" id="ARBA00022448"/>
    </source>
</evidence>
<dbReference type="Proteomes" id="UP000320672">
    <property type="component" value="Chromosome"/>
</dbReference>
<name>A0A517ML06_9BACT</name>
<dbReference type="InterPro" id="IPR053716">
    <property type="entry name" value="Flag_assembly_chemotaxis_eff"/>
</dbReference>
<organism evidence="13 14">
    <name type="scientific">Roseimaritima multifibrata</name>
    <dbReference type="NCBI Taxonomy" id="1930274"/>
    <lineage>
        <taxon>Bacteria</taxon>
        <taxon>Pseudomonadati</taxon>
        <taxon>Planctomycetota</taxon>
        <taxon>Planctomycetia</taxon>
        <taxon>Pirellulales</taxon>
        <taxon>Pirellulaceae</taxon>
        <taxon>Roseimaritima</taxon>
    </lineage>
</organism>
<evidence type="ECO:0000256" key="11">
    <source>
        <dbReference type="SAM" id="Coils"/>
    </source>
</evidence>
<keyword evidence="13" id="KW-0966">Cell projection</keyword>
<evidence type="ECO:0000256" key="1">
    <source>
        <dbReference type="ARBA" id="ARBA00004413"/>
    </source>
</evidence>
<evidence type="ECO:0000313" key="13">
    <source>
        <dbReference type="EMBL" id="QDS95457.1"/>
    </source>
</evidence>
<dbReference type="GO" id="GO:0015031">
    <property type="term" value="P:protein transport"/>
    <property type="evidence" value="ECO:0007669"/>
    <property type="project" value="UniProtKB-KW"/>
</dbReference>
<dbReference type="Gene3D" id="1.10.287.1700">
    <property type="match status" value="1"/>
</dbReference>
<evidence type="ECO:0000256" key="12">
    <source>
        <dbReference type="SAM" id="MobiDB-lite"/>
    </source>
</evidence>
<dbReference type="RefSeq" id="WP_218932756.1">
    <property type="nucleotide sequence ID" value="NZ_CP036262.1"/>
</dbReference>
<keyword evidence="4" id="KW-0813">Transport</keyword>
<keyword evidence="8" id="KW-0653">Protein transport</keyword>
<evidence type="ECO:0000256" key="5">
    <source>
        <dbReference type="ARBA" id="ARBA00022475"/>
    </source>
</evidence>
<dbReference type="InterPro" id="IPR012823">
    <property type="entry name" value="Flagell_FliJ"/>
</dbReference>
<keyword evidence="9" id="KW-0472">Membrane</keyword>
<evidence type="ECO:0000256" key="2">
    <source>
        <dbReference type="ARBA" id="ARBA00010004"/>
    </source>
</evidence>
<evidence type="ECO:0000256" key="10">
    <source>
        <dbReference type="ARBA" id="ARBA00023225"/>
    </source>
</evidence>
<evidence type="ECO:0000256" key="6">
    <source>
        <dbReference type="ARBA" id="ARBA00022500"/>
    </source>
</evidence>
<proteinExistence type="inferred from homology"/>
<dbReference type="GO" id="GO:0009288">
    <property type="term" value="C:bacterial-type flagellum"/>
    <property type="evidence" value="ECO:0007669"/>
    <property type="project" value="InterPro"/>
</dbReference>
<keyword evidence="6" id="KW-0145">Chemotaxis</keyword>
<comment type="similarity">
    <text evidence="2">Belongs to the FliJ family.</text>
</comment>
<keyword evidence="13" id="KW-0969">Cilium</keyword>
<evidence type="ECO:0000256" key="3">
    <source>
        <dbReference type="ARBA" id="ARBA00020392"/>
    </source>
</evidence>
<reference evidence="13 14" key="1">
    <citation type="submission" date="2019-02" db="EMBL/GenBank/DDBJ databases">
        <title>Deep-cultivation of Planctomycetes and their phenomic and genomic characterization uncovers novel biology.</title>
        <authorList>
            <person name="Wiegand S."/>
            <person name="Jogler M."/>
            <person name="Boedeker C."/>
            <person name="Pinto D."/>
            <person name="Vollmers J."/>
            <person name="Rivas-Marin E."/>
            <person name="Kohn T."/>
            <person name="Peeters S.H."/>
            <person name="Heuer A."/>
            <person name="Rast P."/>
            <person name="Oberbeckmann S."/>
            <person name="Bunk B."/>
            <person name="Jeske O."/>
            <person name="Meyerdierks A."/>
            <person name="Storesund J.E."/>
            <person name="Kallscheuer N."/>
            <person name="Luecker S."/>
            <person name="Lage O.M."/>
            <person name="Pohl T."/>
            <person name="Merkel B.J."/>
            <person name="Hornburger P."/>
            <person name="Mueller R.-W."/>
            <person name="Bruemmer F."/>
            <person name="Labrenz M."/>
            <person name="Spormann A.M."/>
            <person name="Op den Camp H."/>
            <person name="Overmann J."/>
            <person name="Amann R."/>
            <person name="Jetten M.S.M."/>
            <person name="Mascher T."/>
            <person name="Medema M.H."/>
            <person name="Devos D.P."/>
            <person name="Kaster A.-K."/>
            <person name="Ovreas L."/>
            <person name="Rohde M."/>
            <person name="Galperin M.Y."/>
            <person name="Jogler C."/>
        </authorList>
    </citation>
    <scope>NUCLEOTIDE SEQUENCE [LARGE SCALE GENOMIC DNA]</scope>
    <source>
        <strain evidence="13 14">FF011L</strain>
    </source>
</reference>
<dbReference type="EMBL" id="CP036262">
    <property type="protein sequence ID" value="QDS95457.1"/>
    <property type="molecule type" value="Genomic_DNA"/>
</dbReference>
<dbReference type="NCBIfam" id="TIGR02473">
    <property type="entry name" value="flagell_FliJ"/>
    <property type="match status" value="1"/>
</dbReference>
<keyword evidence="7" id="KW-1005">Bacterial flagellum biogenesis</keyword>
<keyword evidence="13" id="KW-0282">Flagellum</keyword>
<evidence type="ECO:0000256" key="9">
    <source>
        <dbReference type="ARBA" id="ARBA00023136"/>
    </source>
</evidence>
<comment type="subcellular location">
    <subcellularLocation>
        <location evidence="1">Cell membrane</location>
        <topology evidence="1">Peripheral membrane protein</topology>
        <orientation evidence="1">Cytoplasmic side</orientation>
    </subcellularLocation>
</comment>
<dbReference type="GO" id="GO:0071973">
    <property type="term" value="P:bacterial-type flagellum-dependent cell motility"/>
    <property type="evidence" value="ECO:0007669"/>
    <property type="project" value="InterPro"/>
</dbReference>
<dbReference type="GO" id="GO:0005886">
    <property type="term" value="C:plasma membrane"/>
    <property type="evidence" value="ECO:0007669"/>
    <property type="project" value="UniProtKB-SubCell"/>
</dbReference>
<feature type="region of interest" description="Disordered" evidence="12">
    <location>
        <begin position="150"/>
        <end position="176"/>
    </location>
</feature>
<keyword evidence="11" id="KW-0175">Coiled coil</keyword>
<evidence type="ECO:0000256" key="7">
    <source>
        <dbReference type="ARBA" id="ARBA00022795"/>
    </source>
</evidence>
<accession>A0A517ML06</accession>